<dbReference type="InterPro" id="IPR036910">
    <property type="entry name" value="HMG_box_dom_sf"/>
</dbReference>
<dbReference type="PANTHER" id="PTHR10270:SF161">
    <property type="entry name" value="SEX-DETERMINING REGION Y PROTEIN"/>
    <property type="match status" value="1"/>
</dbReference>
<feature type="compositionally biased region" description="Low complexity" evidence="5">
    <location>
        <begin position="416"/>
        <end position="426"/>
    </location>
</feature>
<dbReference type="EMBL" id="CP014242">
    <property type="protein sequence ID" value="AMD18759.1"/>
    <property type="molecule type" value="Genomic_DNA"/>
</dbReference>
<keyword evidence="3" id="KW-0804">Transcription</keyword>
<feature type="DNA-binding region" description="HMG box" evidence="4">
    <location>
        <begin position="36"/>
        <end position="109"/>
    </location>
</feature>
<keyword evidence="8" id="KW-1185">Reference proteome</keyword>
<evidence type="ECO:0000313" key="7">
    <source>
        <dbReference type="EMBL" id="AMD18759.1"/>
    </source>
</evidence>
<dbReference type="SMART" id="SM00398">
    <property type="entry name" value="HMG"/>
    <property type="match status" value="1"/>
</dbReference>
<dbReference type="GO" id="GO:0030154">
    <property type="term" value="P:cell differentiation"/>
    <property type="evidence" value="ECO:0007669"/>
    <property type="project" value="TreeGrafter"/>
</dbReference>
<feature type="compositionally biased region" description="Basic residues" evidence="5">
    <location>
        <begin position="213"/>
        <end position="223"/>
    </location>
</feature>
<feature type="region of interest" description="Disordered" evidence="5">
    <location>
        <begin position="370"/>
        <end position="446"/>
    </location>
</feature>
<evidence type="ECO:0000256" key="5">
    <source>
        <dbReference type="SAM" id="MobiDB-lite"/>
    </source>
</evidence>
<name>A0A109UWF0_9SACH</name>
<dbReference type="SUPFAM" id="SSF47095">
    <property type="entry name" value="HMG-box"/>
    <property type="match status" value="1"/>
</dbReference>
<reference evidence="7 8" key="1">
    <citation type="submission" date="2016-01" db="EMBL/GenBank/DDBJ databases">
        <title>Genome sequence of the yeast Holleya sinecauda.</title>
        <authorList>
            <person name="Dietrich F.S."/>
        </authorList>
    </citation>
    <scope>NUCLEOTIDE SEQUENCE [LARGE SCALE GENOMIC DNA]</scope>
    <source>
        <strain evidence="7 8">ATCC 58844</strain>
    </source>
</reference>
<keyword evidence="2 4" id="KW-0238">DNA-binding</keyword>
<dbReference type="OrthoDB" id="6247875at2759"/>
<keyword evidence="1" id="KW-0805">Transcription regulation</keyword>
<evidence type="ECO:0000256" key="3">
    <source>
        <dbReference type="ARBA" id="ARBA00023163"/>
    </source>
</evidence>
<dbReference type="STRING" id="45286.A0A109UWF0"/>
<feature type="compositionally biased region" description="Low complexity" evidence="5">
    <location>
        <begin position="370"/>
        <end position="388"/>
    </location>
</feature>
<dbReference type="PROSITE" id="PS50118">
    <property type="entry name" value="HMG_BOX_2"/>
    <property type="match status" value="1"/>
</dbReference>
<dbReference type="Gene3D" id="1.10.30.10">
    <property type="entry name" value="High mobility group box domain"/>
    <property type="match status" value="1"/>
</dbReference>
<dbReference type="InterPro" id="IPR009071">
    <property type="entry name" value="HMG_box_dom"/>
</dbReference>
<dbReference type="Pfam" id="PF00505">
    <property type="entry name" value="HMG_box"/>
    <property type="match status" value="1"/>
</dbReference>
<feature type="compositionally biased region" description="Polar residues" evidence="5">
    <location>
        <begin position="141"/>
        <end position="163"/>
    </location>
</feature>
<dbReference type="CDD" id="cd01389">
    <property type="entry name" value="HMG-box_ROX1-like"/>
    <property type="match status" value="1"/>
</dbReference>
<feature type="region of interest" description="Disordered" evidence="5">
    <location>
        <begin position="1"/>
        <end position="40"/>
    </location>
</feature>
<gene>
    <name evidence="7" type="ORF">AW171_hschr2275</name>
</gene>
<organism evidence="7 8">
    <name type="scientific">Eremothecium sinecaudum</name>
    <dbReference type="NCBI Taxonomy" id="45286"/>
    <lineage>
        <taxon>Eukaryota</taxon>
        <taxon>Fungi</taxon>
        <taxon>Dikarya</taxon>
        <taxon>Ascomycota</taxon>
        <taxon>Saccharomycotina</taxon>
        <taxon>Saccharomycetes</taxon>
        <taxon>Saccharomycetales</taxon>
        <taxon>Saccharomycetaceae</taxon>
        <taxon>Eremothecium</taxon>
    </lineage>
</organism>
<dbReference type="AlphaFoldDB" id="A0A109UWF0"/>
<evidence type="ECO:0000313" key="8">
    <source>
        <dbReference type="Proteomes" id="UP000243052"/>
    </source>
</evidence>
<proteinExistence type="predicted"/>
<feature type="compositionally biased region" description="Low complexity" evidence="5">
    <location>
        <begin position="240"/>
        <end position="253"/>
    </location>
</feature>
<dbReference type="GO" id="GO:0001228">
    <property type="term" value="F:DNA-binding transcription activator activity, RNA polymerase II-specific"/>
    <property type="evidence" value="ECO:0007669"/>
    <property type="project" value="TreeGrafter"/>
</dbReference>
<dbReference type="GO" id="GO:0000978">
    <property type="term" value="F:RNA polymerase II cis-regulatory region sequence-specific DNA binding"/>
    <property type="evidence" value="ECO:0007669"/>
    <property type="project" value="TreeGrafter"/>
</dbReference>
<dbReference type="InterPro" id="IPR050140">
    <property type="entry name" value="SRY-related_HMG-box_TF-like"/>
</dbReference>
<evidence type="ECO:0000256" key="2">
    <source>
        <dbReference type="ARBA" id="ARBA00023125"/>
    </source>
</evidence>
<feature type="region of interest" description="Disordered" evidence="5">
    <location>
        <begin position="134"/>
        <end position="171"/>
    </location>
</feature>
<dbReference type="GO" id="GO:0005634">
    <property type="term" value="C:nucleus"/>
    <property type="evidence" value="ECO:0007669"/>
    <property type="project" value="UniProtKB-UniRule"/>
</dbReference>
<dbReference type="PANTHER" id="PTHR10270">
    <property type="entry name" value="SOX TRANSCRIPTION FACTOR"/>
    <property type="match status" value="1"/>
</dbReference>
<dbReference type="FunFam" id="1.10.30.10:FF:000041">
    <property type="entry name" value="HMG box family protein"/>
    <property type="match status" value="1"/>
</dbReference>
<evidence type="ECO:0000259" key="6">
    <source>
        <dbReference type="PROSITE" id="PS50118"/>
    </source>
</evidence>
<sequence>MADNPDLIPIAGSGPQGDDAPQAADEGLDKQSKQHIPRPRNAFILFRSHQQKLLTDYWKQSGQDIPHNCEVSKIISFQWKKLTPEEKKEWHDKAEQEKHEHAKKYPGYKYKPKRKKNRNKLALEFELQNLVRMYPHGGGTTTTESAVPGSSGQMTNPSSSSASMLPPQGGTAEDQLHFQQQVAVPSAGSQTSGSYLMQLAPWENRFTPEQQLHQHHQHHQQHRQHLEHQQQRGLPRGYTSDSPSSMSQSASAQISPVNFNALPSAPTPKIAYPHENVWKPSSYRQQQAPPQYRYQQQQQQQQQQQHQIQYMQQQQHLQPQHLQPQHQLQQQQLSQQHQSQQTQHRQQPYYRLPNIQQDPYIEHGYQHTVVATPPTSAPTSSSSILAPSSVPPQPMRFTMPIHQTPAPSNPSPAVGSSTSLQSNISSTAGVRMNDLGASQPDNVNPK</sequence>
<protein>
    <submittedName>
        <fullName evidence="7">HBL143Wp</fullName>
    </submittedName>
</protein>
<accession>A0A109UWF0</accession>
<feature type="domain" description="HMG box" evidence="6">
    <location>
        <begin position="36"/>
        <end position="109"/>
    </location>
</feature>
<feature type="region of interest" description="Disordered" evidence="5">
    <location>
        <begin position="210"/>
        <end position="253"/>
    </location>
</feature>
<feature type="region of interest" description="Disordered" evidence="5">
    <location>
        <begin position="282"/>
        <end position="346"/>
    </location>
</feature>
<feature type="compositionally biased region" description="Basic and acidic residues" evidence="5">
    <location>
        <begin position="90"/>
        <end position="100"/>
    </location>
</feature>
<dbReference type="GeneID" id="28721921"/>
<dbReference type="GO" id="GO:0000122">
    <property type="term" value="P:negative regulation of transcription by RNA polymerase II"/>
    <property type="evidence" value="ECO:0007669"/>
    <property type="project" value="UniProtKB-ARBA"/>
</dbReference>
<dbReference type="RefSeq" id="XP_017985755.1">
    <property type="nucleotide sequence ID" value="XM_018130149.1"/>
</dbReference>
<evidence type="ECO:0000256" key="1">
    <source>
        <dbReference type="ARBA" id="ARBA00023015"/>
    </source>
</evidence>
<feature type="region of interest" description="Disordered" evidence="5">
    <location>
        <begin position="90"/>
        <end position="113"/>
    </location>
</feature>
<evidence type="ECO:0000256" key="4">
    <source>
        <dbReference type="PROSITE-ProRule" id="PRU00267"/>
    </source>
</evidence>
<dbReference type="Proteomes" id="UP000243052">
    <property type="component" value="Chromosome ii"/>
</dbReference>
<keyword evidence="4" id="KW-0539">Nucleus</keyword>
<feature type="compositionally biased region" description="Basic residues" evidence="5">
    <location>
        <begin position="101"/>
        <end position="113"/>
    </location>
</feature>